<organism evidence="1 2">
    <name type="scientific">Trema orientale</name>
    <name type="common">Charcoal tree</name>
    <name type="synonym">Celtis orientalis</name>
    <dbReference type="NCBI Taxonomy" id="63057"/>
    <lineage>
        <taxon>Eukaryota</taxon>
        <taxon>Viridiplantae</taxon>
        <taxon>Streptophyta</taxon>
        <taxon>Embryophyta</taxon>
        <taxon>Tracheophyta</taxon>
        <taxon>Spermatophyta</taxon>
        <taxon>Magnoliopsida</taxon>
        <taxon>eudicotyledons</taxon>
        <taxon>Gunneridae</taxon>
        <taxon>Pentapetalae</taxon>
        <taxon>rosids</taxon>
        <taxon>fabids</taxon>
        <taxon>Rosales</taxon>
        <taxon>Cannabaceae</taxon>
        <taxon>Trema</taxon>
    </lineage>
</organism>
<dbReference type="InParanoid" id="A0A2P5CQQ2"/>
<gene>
    <name evidence="1" type="ORF">TorRG33x02_276570</name>
</gene>
<sequence>PLMKPRSQVLLDFVAGKRRSATLKFPAIVTFFGYQSFTGPPFVTPMVLLDLSCRRHHFSTGLDRYLITD</sequence>
<protein>
    <submittedName>
        <fullName evidence="1">Uncharacterized protein</fullName>
    </submittedName>
</protein>
<dbReference type="OrthoDB" id="10498326at2759"/>
<dbReference type="AlphaFoldDB" id="A0A2P5CQQ2"/>
<keyword evidence="2" id="KW-1185">Reference proteome</keyword>
<comment type="caution">
    <text evidence="1">The sequence shown here is derived from an EMBL/GenBank/DDBJ whole genome shotgun (WGS) entry which is preliminary data.</text>
</comment>
<evidence type="ECO:0000313" key="2">
    <source>
        <dbReference type="Proteomes" id="UP000237000"/>
    </source>
</evidence>
<reference evidence="2" key="1">
    <citation type="submission" date="2016-06" db="EMBL/GenBank/DDBJ databases">
        <title>Parallel loss of symbiosis genes in relatives of nitrogen-fixing non-legume Parasponia.</title>
        <authorList>
            <person name="Van Velzen R."/>
            <person name="Holmer R."/>
            <person name="Bu F."/>
            <person name="Rutten L."/>
            <person name="Van Zeijl A."/>
            <person name="Liu W."/>
            <person name="Santuari L."/>
            <person name="Cao Q."/>
            <person name="Sharma T."/>
            <person name="Shen D."/>
            <person name="Roswanjaya Y."/>
            <person name="Wardhani T."/>
            <person name="Kalhor M.S."/>
            <person name="Jansen J."/>
            <person name="Van den Hoogen J."/>
            <person name="Gungor B."/>
            <person name="Hartog M."/>
            <person name="Hontelez J."/>
            <person name="Verver J."/>
            <person name="Yang W.-C."/>
            <person name="Schijlen E."/>
            <person name="Repin R."/>
            <person name="Schilthuizen M."/>
            <person name="Schranz E."/>
            <person name="Heidstra R."/>
            <person name="Miyata K."/>
            <person name="Fedorova E."/>
            <person name="Kohlen W."/>
            <person name="Bisseling T."/>
            <person name="Smit S."/>
            <person name="Geurts R."/>
        </authorList>
    </citation>
    <scope>NUCLEOTIDE SEQUENCE [LARGE SCALE GENOMIC DNA]</scope>
    <source>
        <strain evidence="2">cv. RG33-2</strain>
    </source>
</reference>
<name>A0A2P5CQQ2_TREOI</name>
<dbReference type="EMBL" id="JXTC01000338">
    <property type="protein sequence ID" value="PON63365.1"/>
    <property type="molecule type" value="Genomic_DNA"/>
</dbReference>
<accession>A0A2P5CQQ2</accession>
<dbReference type="Proteomes" id="UP000237000">
    <property type="component" value="Unassembled WGS sequence"/>
</dbReference>
<evidence type="ECO:0000313" key="1">
    <source>
        <dbReference type="EMBL" id="PON63365.1"/>
    </source>
</evidence>
<proteinExistence type="predicted"/>
<feature type="non-terminal residue" evidence="1">
    <location>
        <position position="69"/>
    </location>
</feature>
<feature type="non-terminal residue" evidence="1">
    <location>
        <position position="1"/>
    </location>
</feature>